<accession>A0ABW2KBP4</accession>
<reference evidence="3" key="1">
    <citation type="journal article" date="2019" name="Int. J. Syst. Evol. Microbiol.">
        <title>The Global Catalogue of Microorganisms (GCM) 10K type strain sequencing project: providing services to taxonomists for standard genome sequencing and annotation.</title>
        <authorList>
            <consortium name="The Broad Institute Genomics Platform"/>
            <consortium name="The Broad Institute Genome Sequencing Center for Infectious Disease"/>
            <person name="Wu L."/>
            <person name="Ma J."/>
        </authorList>
    </citation>
    <scope>NUCLEOTIDE SEQUENCE [LARGE SCALE GENOMIC DNA]</scope>
    <source>
        <strain evidence="3">CGMCC 4.7382</strain>
    </source>
</reference>
<dbReference type="InterPro" id="IPR021354">
    <property type="entry name" value="DUF2975"/>
</dbReference>
<feature type="transmembrane region" description="Helical" evidence="1">
    <location>
        <begin position="172"/>
        <end position="190"/>
    </location>
</feature>
<feature type="transmembrane region" description="Helical" evidence="1">
    <location>
        <begin position="90"/>
        <end position="110"/>
    </location>
</feature>
<name>A0ABW2KBP4_9ACTN</name>
<dbReference type="Proteomes" id="UP001596540">
    <property type="component" value="Unassembled WGS sequence"/>
</dbReference>
<dbReference type="Pfam" id="PF11188">
    <property type="entry name" value="DUF2975"/>
    <property type="match status" value="1"/>
</dbReference>
<protein>
    <submittedName>
        <fullName evidence="2">DUF2975 domain-containing protein</fullName>
    </submittedName>
</protein>
<dbReference type="RefSeq" id="WP_379869808.1">
    <property type="nucleotide sequence ID" value="NZ_JBHTBH010000003.1"/>
</dbReference>
<dbReference type="EMBL" id="JBHTBH010000003">
    <property type="protein sequence ID" value="MFC7327466.1"/>
    <property type="molecule type" value="Genomic_DNA"/>
</dbReference>
<sequence length="203" mass="21001">MSPRTESWLKPLDRLLAVVGVFTAVGVAAVVADPIVALLTSGHARLPYEVTIPADRLDGLRADPGVLRPGVEFSGDVGVTLAEPNVWQTLLAMVAAGLPPVLLLIGIIMLRRIVRMVLADGPFTAAVAARLRGLGVLTVLGALGASVVSLVADLPFTHAVLASGFALSWQFPLVPIACGLGVLVVAEIVAHGVTLREDVEGTV</sequence>
<evidence type="ECO:0000313" key="3">
    <source>
        <dbReference type="Proteomes" id="UP001596540"/>
    </source>
</evidence>
<proteinExistence type="predicted"/>
<keyword evidence="1" id="KW-0812">Transmembrane</keyword>
<keyword evidence="1" id="KW-0472">Membrane</keyword>
<evidence type="ECO:0000313" key="2">
    <source>
        <dbReference type="EMBL" id="MFC7327466.1"/>
    </source>
</evidence>
<gene>
    <name evidence="2" type="ORF">ACFQRF_06895</name>
</gene>
<feature type="transmembrane region" description="Helical" evidence="1">
    <location>
        <begin position="131"/>
        <end position="152"/>
    </location>
</feature>
<organism evidence="2 3">
    <name type="scientific">Marinactinospora rubrisoli</name>
    <dbReference type="NCBI Taxonomy" id="2715399"/>
    <lineage>
        <taxon>Bacteria</taxon>
        <taxon>Bacillati</taxon>
        <taxon>Actinomycetota</taxon>
        <taxon>Actinomycetes</taxon>
        <taxon>Streptosporangiales</taxon>
        <taxon>Nocardiopsidaceae</taxon>
        <taxon>Marinactinospora</taxon>
    </lineage>
</organism>
<comment type="caution">
    <text evidence="2">The sequence shown here is derived from an EMBL/GenBank/DDBJ whole genome shotgun (WGS) entry which is preliminary data.</text>
</comment>
<evidence type="ECO:0000256" key="1">
    <source>
        <dbReference type="SAM" id="Phobius"/>
    </source>
</evidence>
<keyword evidence="1" id="KW-1133">Transmembrane helix</keyword>
<keyword evidence="3" id="KW-1185">Reference proteome</keyword>